<evidence type="ECO:0000256" key="6">
    <source>
        <dbReference type="ARBA" id="ARBA00035455"/>
    </source>
</evidence>
<dbReference type="PANTHER" id="PTHR12010">
    <property type="entry name" value="40S RIBOSOMAL PROTEIN S29"/>
    <property type="match status" value="1"/>
</dbReference>
<comment type="function">
    <text evidence="7">Component of the small ribosomal subunit. The ribosome is a large ribonucleoprotein complex responsible for the synthesis of proteins in the cell.</text>
</comment>
<dbReference type="SMR" id="A0A5F9C2Z3"/>
<dbReference type="FunFam" id="4.10.830.10:FF:000002">
    <property type="entry name" value="40S ribosomal protein S29"/>
    <property type="match status" value="1"/>
</dbReference>
<dbReference type="InterPro" id="IPR043140">
    <property type="entry name" value="Ribosomal_uS14_sf"/>
</dbReference>
<dbReference type="GeneID" id="108176528"/>
<evidence type="ECO:0000256" key="1">
    <source>
        <dbReference type="ARBA" id="ARBA00009083"/>
    </source>
</evidence>
<dbReference type="EMBL" id="AAGW02012700">
    <property type="status" value="NOT_ANNOTATED_CDS"/>
    <property type="molecule type" value="Genomic_DNA"/>
</dbReference>
<dbReference type="Bgee" id="ENSOCUG00000025731">
    <property type="expression patterns" value="Expressed in ovary and 5 other cell types or tissues"/>
</dbReference>
<evidence type="ECO:0000256" key="5">
    <source>
        <dbReference type="ARBA" id="ARBA00035167"/>
    </source>
</evidence>
<dbReference type="AlphaFoldDB" id="A0A5F9C2Z3"/>
<evidence type="ECO:0000313" key="9">
    <source>
        <dbReference type="Proteomes" id="UP000001811"/>
    </source>
</evidence>
<sequence length="56" mass="6538">MGHQQPYWSHLQKSGQGSHSCRICTNPQGLNRKYGFKVCRQCSHQYVKDINFVKLD</sequence>
<comment type="similarity">
    <text evidence="1">Belongs to the universal ribosomal protein uS14 family.</text>
</comment>
<dbReference type="GO" id="GO:0008270">
    <property type="term" value="F:zinc ion binding"/>
    <property type="evidence" value="ECO:0007669"/>
    <property type="project" value="InterPro"/>
</dbReference>
<reference evidence="8" key="3">
    <citation type="submission" date="2025-09" db="UniProtKB">
        <authorList>
            <consortium name="Ensembl"/>
        </authorList>
    </citation>
    <scope>IDENTIFICATION</scope>
    <source>
        <strain evidence="8">Thorbecke</strain>
    </source>
</reference>
<keyword evidence="9" id="KW-1185">Reference proteome</keyword>
<dbReference type="RefSeq" id="XP_017196963.2">
    <property type="nucleotide sequence ID" value="XM_017341474.2"/>
</dbReference>
<dbReference type="Ensembl" id="ENSOCUT00000030485.2">
    <property type="protein sequence ID" value="ENSOCUP00000027985.1"/>
    <property type="gene ID" value="ENSOCUG00000025731.2"/>
</dbReference>
<dbReference type="GO" id="GO:0002181">
    <property type="term" value="P:cytoplasmic translation"/>
    <property type="evidence" value="ECO:0007669"/>
    <property type="project" value="TreeGrafter"/>
</dbReference>
<keyword evidence="3" id="KW-0689">Ribosomal protein</keyword>
<dbReference type="KEGG" id="ocu:108176528"/>
<reference evidence="8 9" key="1">
    <citation type="journal article" date="2011" name="Nature">
        <title>A high-resolution map of human evolutionary constraint using 29 mammals.</title>
        <authorList>
            <person name="Lindblad-Toh K."/>
            <person name="Garber M."/>
            <person name="Zuk O."/>
            <person name="Lin M.F."/>
            <person name="Parker B.J."/>
            <person name="Washietl S."/>
            <person name="Kheradpour P."/>
            <person name="Ernst J."/>
            <person name="Jordan G."/>
            <person name="Mauceli E."/>
            <person name="Ward L.D."/>
            <person name="Lowe C.B."/>
            <person name="Holloway A.K."/>
            <person name="Clamp M."/>
            <person name="Gnerre S."/>
            <person name="Alfoldi J."/>
            <person name="Beal K."/>
            <person name="Chang J."/>
            <person name="Clawson H."/>
            <person name="Cuff J."/>
            <person name="Di Palma F."/>
            <person name="Fitzgerald S."/>
            <person name="Flicek P."/>
            <person name="Guttman M."/>
            <person name="Hubisz M.J."/>
            <person name="Jaffe D.B."/>
            <person name="Jungreis I."/>
            <person name="Kent W.J."/>
            <person name="Kostka D."/>
            <person name="Lara M."/>
            <person name="Martins A.L."/>
            <person name="Massingham T."/>
            <person name="Moltke I."/>
            <person name="Raney B.J."/>
            <person name="Rasmussen M.D."/>
            <person name="Robinson J."/>
            <person name="Stark A."/>
            <person name="Vilella A.J."/>
            <person name="Wen J."/>
            <person name="Xie X."/>
            <person name="Zody M.C."/>
            <person name="Baldwin J."/>
            <person name="Bloom T."/>
            <person name="Chin C.W."/>
            <person name="Heiman D."/>
            <person name="Nicol R."/>
            <person name="Nusbaum C."/>
            <person name="Young S."/>
            <person name="Wilkinson J."/>
            <person name="Worley K.C."/>
            <person name="Kovar C.L."/>
            <person name="Muzny D.M."/>
            <person name="Gibbs R.A."/>
            <person name="Cree A."/>
            <person name="Dihn H.H."/>
            <person name="Fowler G."/>
            <person name="Jhangiani S."/>
            <person name="Joshi V."/>
            <person name="Lee S."/>
            <person name="Lewis L.R."/>
            <person name="Nazareth L.V."/>
            <person name="Okwuonu G."/>
            <person name="Santibanez J."/>
            <person name="Warren W.C."/>
            <person name="Mardis E.R."/>
            <person name="Weinstock G.M."/>
            <person name="Wilson R.K."/>
            <person name="Delehaunty K."/>
            <person name="Dooling D."/>
            <person name="Fronik C."/>
            <person name="Fulton L."/>
            <person name="Fulton B."/>
            <person name="Graves T."/>
            <person name="Minx P."/>
            <person name="Sodergren E."/>
            <person name="Birney E."/>
            <person name="Margulies E.H."/>
            <person name="Herrero J."/>
            <person name="Green E.D."/>
            <person name="Haussler D."/>
            <person name="Siepel A."/>
            <person name="Goldman N."/>
            <person name="Pollard K.S."/>
            <person name="Pedersen J.S."/>
            <person name="Lander E.S."/>
            <person name="Kellis M."/>
        </authorList>
    </citation>
    <scope>NUCLEOTIDE SEQUENCE [LARGE SCALE GENOMIC DNA]</scope>
    <source>
        <strain evidence="8 9">Thorbecke inbred</strain>
    </source>
</reference>
<proteinExistence type="inferred from homology"/>
<evidence type="ECO:0000256" key="4">
    <source>
        <dbReference type="ARBA" id="ARBA00023274"/>
    </source>
</evidence>
<gene>
    <name evidence="8" type="primary">LOC108176528</name>
</gene>
<evidence type="ECO:0000256" key="2">
    <source>
        <dbReference type="ARBA" id="ARBA00011542"/>
    </source>
</evidence>
<keyword evidence="4" id="KW-0687">Ribonucleoprotein</keyword>
<dbReference type="STRING" id="9986.ENSOCUP00000027985"/>
<protein>
    <recommendedName>
        <fullName evidence="5">Small ribosomal subunit protein uS14</fullName>
    </recommendedName>
    <alternativeName>
        <fullName evidence="6">40S ribosomal protein S29</fullName>
    </alternativeName>
</protein>
<name>A0A5F9C2Z3_RABIT</name>
<dbReference type="Gene3D" id="4.10.830.10">
    <property type="entry name" value="30s Ribosomal Protein S14, Chain N"/>
    <property type="match status" value="1"/>
</dbReference>
<evidence type="ECO:0000256" key="3">
    <source>
        <dbReference type="ARBA" id="ARBA00022980"/>
    </source>
</evidence>
<dbReference type="PANTHER" id="PTHR12010:SF2">
    <property type="entry name" value="40S RIBOSOMAL PROTEIN S29"/>
    <property type="match status" value="1"/>
</dbReference>
<dbReference type="Proteomes" id="UP000001811">
    <property type="component" value="Chromosome 3"/>
</dbReference>
<accession>A0A5F9C2Z3</accession>
<comment type="subunit">
    <text evidence="2">Component of the 40S small ribosomal subunit.</text>
</comment>
<dbReference type="GeneTree" id="ENSGT00940000154720"/>
<dbReference type="GO" id="GO:0003735">
    <property type="term" value="F:structural constituent of ribosome"/>
    <property type="evidence" value="ECO:0007669"/>
    <property type="project" value="InterPro"/>
</dbReference>
<evidence type="ECO:0000313" key="8">
    <source>
        <dbReference type="Ensembl" id="ENSOCUP00000027985.1"/>
    </source>
</evidence>
<organism evidence="8 9">
    <name type="scientific">Oryctolagus cuniculus</name>
    <name type="common">Rabbit</name>
    <dbReference type="NCBI Taxonomy" id="9986"/>
    <lineage>
        <taxon>Eukaryota</taxon>
        <taxon>Metazoa</taxon>
        <taxon>Chordata</taxon>
        <taxon>Craniata</taxon>
        <taxon>Vertebrata</taxon>
        <taxon>Euteleostomi</taxon>
        <taxon>Mammalia</taxon>
        <taxon>Eutheria</taxon>
        <taxon>Euarchontoglires</taxon>
        <taxon>Glires</taxon>
        <taxon>Lagomorpha</taxon>
        <taxon>Leporidae</taxon>
        <taxon>Oryctolagus</taxon>
    </lineage>
</organism>
<evidence type="ECO:0000256" key="7">
    <source>
        <dbReference type="ARBA" id="ARBA00045746"/>
    </source>
</evidence>
<dbReference type="InterPro" id="IPR039744">
    <property type="entry name" value="RIbosomal_uS14_euk_arc"/>
</dbReference>
<dbReference type="GO" id="GO:0022627">
    <property type="term" value="C:cytosolic small ribosomal subunit"/>
    <property type="evidence" value="ECO:0007669"/>
    <property type="project" value="TreeGrafter"/>
</dbReference>
<reference evidence="8" key="2">
    <citation type="submission" date="2025-08" db="UniProtKB">
        <authorList>
            <consortium name="Ensembl"/>
        </authorList>
    </citation>
    <scope>IDENTIFICATION</scope>
    <source>
        <strain evidence="8">Thorbecke</strain>
    </source>
</reference>
<dbReference type="InParanoid" id="A0A5F9C2Z3"/>